<sequence length="159" mass="17863">MYTTSTVRRVMVAPTKVEEKVISRELVRSGVIGMLAQKEQDNRKQLKRISTKSVRIVIVAEMVTATLVGMVHSPIRWLCLLESFYFFEEKVELEGKEMEKEEDGSIESRASFRIGQDRGCGGQTDAYNGGIERSSLVILVHIGFFPSACDEEEGRKALS</sequence>
<proteinExistence type="predicted"/>
<dbReference type="EMBL" id="KZ293654">
    <property type="protein sequence ID" value="PBK94550.1"/>
    <property type="molecule type" value="Genomic_DNA"/>
</dbReference>
<gene>
    <name evidence="2" type="ORF">ARMGADRAFT_1029621</name>
</gene>
<name>A0A2H3DKE3_ARMGA</name>
<protein>
    <submittedName>
        <fullName evidence="2">Uncharacterized protein</fullName>
    </submittedName>
</protein>
<keyword evidence="1" id="KW-1133">Transmembrane helix</keyword>
<keyword evidence="1" id="KW-0812">Transmembrane</keyword>
<evidence type="ECO:0000313" key="2">
    <source>
        <dbReference type="EMBL" id="PBK94550.1"/>
    </source>
</evidence>
<dbReference type="InParanoid" id="A0A2H3DKE3"/>
<evidence type="ECO:0000313" key="3">
    <source>
        <dbReference type="Proteomes" id="UP000217790"/>
    </source>
</evidence>
<organism evidence="2 3">
    <name type="scientific">Armillaria gallica</name>
    <name type="common">Bulbous honey fungus</name>
    <name type="synonym">Armillaria bulbosa</name>
    <dbReference type="NCBI Taxonomy" id="47427"/>
    <lineage>
        <taxon>Eukaryota</taxon>
        <taxon>Fungi</taxon>
        <taxon>Dikarya</taxon>
        <taxon>Basidiomycota</taxon>
        <taxon>Agaricomycotina</taxon>
        <taxon>Agaricomycetes</taxon>
        <taxon>Agaricomycetidae</taxon>
        <taxon>Agaricales</taxon>
        <taxon>Marasmiineae</taxon>
        <taxon>Physalacriaceae</taxon>
        <taxon>Armillaria</taxon>
    </lineage>
</organism>
<feature type="transmembrane region" description="Helical" evidence="1">
    <location>
        <begin position="53"/>
        <end position="71"/>
    </location>
</feature>
<dbReference type="AlphaFoldDB" id="A0A2H3DKE3"/>
<keyword evidence="3" id="KW-1185">Reference proteome</keyword>
<reference evidence="3" key="1">
    <citation type="journal article" date="2017" name="Nat. Ecol. Evol.">
        <title>Genome expansion and lineage-specific genetic innovations in the forest pathogenic fungi Armillaria.</title>
        <authorList>
            <person name="Sipos G."/>
            <person name="Prasanna A.N."/>
            <person name="Walter M.C."/>
            <person name="O'Connor E."/>
            <person name="Balint B."/>
            <person name="Krizsan K."/>
            <person name="Kiss B."/>
            <person name="Hess J."/>
            <person name="Varga T."/>
            <person name="Slot J."/>
            <person name="Riley R."/>
            <person name="Boka B."/>
            <person name="Rigling D."/>
            <person name="Barry K."/>
            <person name="Lee J."/>
            <person name="Mihaltcheva S."/>
            <person name="LaButti K."/>
            <person name="Lipzen A."/>
            <person name="Waldron R."/>
            <person name="Moloney N.M."/>
            <person name="Sperisen C."/>
            <person name="Kredics L."/>
            <person name="Vagvoelgyi C."/>
            <person name="Patrignani A."/>
            <person name="Fitzpatrick D."/>
            <person name="Nagy I."/>
            <person name="Doyle S."/>
            <person name="Anderson J.B."/>
            <person name="Grigoriev I.V."/>
            <person name="Gueldener U."/>
            <person name="Muensterkoetter M."/>
            <person name="Nagy L.G."/>
        </authorList>
    </citation>
    <scope>NUCLEOTIDE SEQUENCE [LARGE SCALE GENOMIC DNA]</scope>
    <source>
        <strain evidence="3">Ar21-2</strain>
    </source>
</reference>
<keyword evidence="1" id="KW-0472">Membrane</keyword>
<evidence type="ECO:0000256" key="1">
    <source>
        <dbReference type="SAM" id="Phobius"/>
    </source>
</evidence>
<accession>A0A2H3DKE3</accession>
<dbReference type="Proteomes" id="UP000217790">
    <property type="component" value="Unassembled WGS sequence"/>
</dbReference>